<dbReference type="GeneID" id="106168939"/>
<evidence type="ECO:0000256" key="1">
    <source>
        <dbReference type="SAM" id="Phobius"/>
    </source>
</evidence>
<accession>A0A1S3IZN0</accession>
<keyword evidence="1" id="KW-0472">Membrane</keyword>
<evidence type="ECO:0000313" key="3">
    <source>
        <dbReference type="RefSeq" id="XP_013403650.1"/>
    </source>
</evidence>
<dbReference type="Proteomes" id="UP000085678">
    <property type="component" value="Unplaced"/>
</dbReference>
<dbReference type="RefSeq" id="XP_013403650.1">
    <property type="nucleotide sequence ID" value="XM_013548196.1"/>
</dbReference>
<keyword evidence="1" id="KW-1133">Transmembrane helix</keyword>
<dbReference type="InParanoid" id="A0A1S3IZN0"/>
<gene>
    <name evidence="3" type="primary">LOC106168939</name>
</gene>
<keyword evidence="1" id="KW-0812">Transmembrane</keyword>
<keyword evidence="2" id="KW-1185">Reference proteome</keyword>
<reference evidence="3" key="1">
    <citation type="submission" date="2025-08" db="UniProtKB">
        <authorList>
            <consortium name="RefSeq"/>
        </authorList>
    </citation>
    <scope>IDENTIFICATION</scope>
    <source>
        <tissue evidence="3">Gonads</tissue>
    </source>
</reference>
<feature type="transmembrane region" description="Helical" evidence="1">
    <location>
        <begin position="98"/>
        <end position="121"/>
    </location>
</feature>
<dbReference type="KEGG" id="lak:106168939"/>
<sequence length="124" mass="14151">MGIQHSYMTPKYNNDITYAVDCTIEELIKVYLKIEELHLGSEEYLEFSTFAQLLPLKNHTSDRVCRLFLVEDVFVDWRQCLGGLVVVAWGDVVNKINLLYTMVCFCILSLTLSFSLCSLSVSLA</sequence>
<name>A0A1S3IZN0_LINAN</name>
<protein>
    <submittedName>
        <fullName evidence="3">Uncharacterized protein LOC106168939</fullName>
    </submittedName>
</protein>
<evidence type="ECO:0000313" key="2">
    <source>
        <dbReference type="Proteomes" id="UP000085678"/>
    </source>
</evidence>
<organism evidence="2 3">
    <name type="scientific">Lingula anatina</name>
    <name type="common">Brachiopod</name>
    <name type="synonym">Lingula unguis</name>
    <dbReference type="NCBI Taxonomy" id="7574"/>
    <lineage>
        <taxon>Eukaryota</taxon>
        <taxon>Metazoa</taxon>
        <taxon>Spiralia</taxon>
        <taxon>Lophotrochozoa</taxon>
        <taxon>Brachiopoda</taxon>
        <taxon>Linguliformea</taxon>
        <taxon>Lingulata</taxon>
        <taxon>Lingulida</taxon>
        <taxon>Linguloidea</taxon>
        <taxon>Lingulidae</taxon>
        <taxon>Lingula</taxon>
    </lineage>
</organism>
<proteinExistence type="predicted"/>
<dbReference type="AlphaFoldDB" id="A0A1S3IZN0"/>